<accession>A0A423TME8</accession>
<feature type="region of interest" description="Disordered" evidence="1">
    <location>
        <begin position="1767"/>
        <end position="1803"/>
    </location>
</feature>
<feature type="compositionally biased region" description="Pro residues" evidence="1">
    <location>
        <begin position="346"/>
        <end position="374"/>
    </location>
</feature>
<feature type="compositionally biased region" description="Low complexity" evidence="1">
    <location>
        <begin position="1229"/>
        <end position="1248"/>
    </location>
</feature>
<feature type="region of interest" description="Disordered" evidence="1">
    <location>
        <begin position="327"/>
        <end position="381"/>
    </location>
</feature>
<feature type="compositionally biased region" description="Pro residues" evidence="1">
    <location>
        <begin position="1262"/>
        <end position="1276"/>
    </location>
</feature>
<reference evidence="3 4" key="2">
    <citation type="submission" date="2019-01" db="EMBL/GenBank/DDBJ databases">
        <title>The decoding of complex shrimp genome reveals the adaptation for benthos swimmer, frequently molting mechanism and breeding impact on genome.</title>
        <authorList>
            <person name="Sun Y."/>
            <person name="Gao Y."/>
            <person name="Yu Y."/>
        </authorList>
    </citation>
    <scope>NUCLEOTIDE SEQUENCE [LARGE SCALE GENOMIC DNA]</scope>
    <source>
        <tissue evidence="3">Muscle</tissue>
    </source>
</reference>
<feature type="region of interest" description="Disordered" evidence="1">
    <location>
        <begin position="1575"/>
        <end position="1617"/>
    </location>
</feature>
<dbReference type="EMBL" id="QCYY01001503">
    <property type="protein sequence ID" value="ROT77612.1"/>
    <property type="molecule type" value="Genomic_DNA"/>
</dbReference>
<gene>
    <name evidence="3" type="ORF">C7M84_003722</name>
</gene>
<keyword evidence="2" id="KW-1133">Transmembrane helix</keyword>
<feature type="compositionally biased region" description="Low complexity" evidence="1">
    <location>
        <begin position="758"/>
        <end position="775"/>
    </location>
</feature>
<organism evidence="3 4">
    <name type="scientific">Penaeus vannamei</name>
    <name type="common">Whiteleg shrimp</name>
    <name type="synonym">Litopenaeus vannamei</name>
    <dbReference type="NCBI Taxonomy" id="6689"/>
    <lineage>
        <taxon>Eukaryota</taxon>
        <taxon>Metazoa</taxon>
        <taxon>Ecdysozoa</taxon>
        <taxon>Arthropoda</taxon>
        <taxon>Crustacea</taxon>
        <taxon>Multicrustacea</taxon>
        <taxon>Malacostraca</taxon>
        <taxon>Eumalacostraca</taxon>
        <taxon>Eucarida</taxon>
        <taxon>Decapoda</taxon>
        <taxon>Dendrobranchiata</taxon>
        <taxon>Penaeoidea</taxon>
        <taxon>Penaeidae</taxon>
        <taxon>Penaeus</taxon>
    </lineage>
</organism>
<evidence type="ECO:0000313" key="4">
    <source>
        <dbReference type="Proteomes" id="UP000283509"/>
    </source>
</evidence>
<feature type="compositionally biased region" description="Low complexity" evidence="1">
    <location>
        <begin position="1128"/>
        <end position="1139"/>
    </location>
</feature>
<feature type="compositionally biased region" description="Pro residues" evidence="1">
    <location>
        <begin position="42"/>
        <end position="62"/>
    </location>
</feature>
<feature type="compositionally biased region" description="Low complexity" evidence="1">
    <location>
        <begin position="1775"/>
        <end position="1785"/>
    </location>
</feature>
<feature type="compositionally biased region" description="Low complexity" evidence="1">
    <location>
        <begin position="1852"/>
        <end position="1867"/>
    </location>
</feature>
<feature type="region of interest" description="Disordered" evidence="1">
    <location>
        <begin position="737"/>
        <end position="816"/>
    </location>
</feature>
<feature type="compositionally biased region" description="Pro residues" evidence="1">
    <location>
        <begin position="1140"/>
        <end position="1160"/>
    </location>
</feature>
<dbReference type="Proteomes" id="UP000283509">
    <property type="component" value="Unassembled WGS sequence"/>
</dbReference>
<feature type="compositionally biased region" description="Low complexity" evidence="1">
    <location>
        <begin position="1960"/>
        <end position="1976"/>
    </location>
</feature>
<evidence type="ECO:0000256" key="2">
    <source>
        <dbReference type="SAM" id="Phobius"/>
    </source>
</evidence>
<protein>
    <submittedName>
        <fullName evidence="3">Uncharacterized protein</fullName>
    </submittedName>
</protein>
<keyword evidence="2" id="KW-0472">Membrane</keyword>
<feature type="region of interest" description="Disordered" evidence="1">
    <location>
        <begin position="1360"/>
        <end position="1385"/>
    </location>
</feature>
<feature type="transmembrane region" description="Helical" evidence="2">
    <location>
        <begin position="196"/>
        <end position="219"/>
    </location>
</feature>
<feature type="compositionally biased region" description="Pro residues" evidence="1">
    <location>
        <begin position="737"/>
        <end position="747"/>
    </location>
</feature>
<feature type="compositionally biased region" description="Low complexity" evidence="1">
    <location>
        <begin position="445"/>
        <end position="456"/>
    </location>
</feature>
<evidence type="ECO:0000256" key="1">
    <source>
        <dbReference type="SAM" id="MobiDB-lite"/>
    </source>
</evidence>
<keyword evidence="4" id="KW-1185">Reference proteome</keyword>
<feature type="region of interest" description="Disordered" evidence="1">
    <location>
        <begin position="1699"/>
        <end position="1744"/>
    </location>
</feature>
<feature type="region of interest" description="Disordered" evidence="1">
    <location>
        <begin position="1948"/>
        <end position="1977"/>
    </location>
</feature>
<evidence type="ECO:0000313" key="3">
    <source>
        <dbReference type="EMBL" id="ROT77612.1"/>
    </source>
</evidence>
<feature type="compositionally biased region" description="Pro residues" evidence="1">
    <location>
        <begin position="1731"/>
        <end position="1744"/>
    </location>
</feature>
<feature type="compositionally biased region" description="Low complexity" evidence="1">
    <location>
        <begin position="1792"/>
        <end position="1803"/>
    </location>
</feature>
<keyword evidence="2" id="KW-0812">Transmembrane</keyword>
<feature type="region of interest" description="Disordered" evidence="1">
    <location>
        <begin position="1844"/>
        <end position="1874"/>
    </location>
</feature>
<feature type="compositionally biased region" description="Low complexity" evidence="1">
    <location>
        <begin position="1582"/>
        <end position="1613"/>
    </location>
</feature>
<feature type="compositionally biased region" description="Low complexity" evidence="1">
    <location>
        <begin position="783"/>
        <end position="801"/>
    </location>
</feature>
<feature type="transmembrane region" description="Helical" evidence="2">
    <location>
        <begin position="119"/>
        <end position="138"/>
    </location>
</feature>
<proteinExistence type="predicted"/>
<feature type="region of interest" description="Disordered" evidence="1">
    <location>
        <begin position="38"/>
        <end position="66"/>
    </location>
</feature>
<comment type="caution">
    <text evidence="3">The sequence shown here is derived from an EMBL/GenBank/DDBJ whole genome shotgun (WGS) entry which is preliminary data.</text>
</comment>
<feature type="region of interest" description="Disordered" evidence="1">
    <location>
        <begin position="430"/>
        <end position="456"/>
    </location>
</feature>
<sequence length="2041" mass="212209">MEKGVSATRLDATADEASAPLADSIRLVESVGAPTATLVQPWAPPPAPRPNPWAPPPAPRPNPWRQTASPLVESVGGQTGQPLVRIPWAANRQATSALYYPVRVVLHPFFNSSLRFCHYPSASVIVALPIFLLLLCVLPRSSLCSFRSPAYFRVAPTRKLSSFSSRIPGRHPFLSDLAHALPSFVRILFGRPPATLLLRALVLTISTVSLYLSLLSVPLSTPLPSHSLSPPPPFFIPTSPPHSLSLAPHLSRLPLSASLSLTFPLALSFFLSLRPLTPPSSNSPSPPRVVGAIGGVLGPPALKRPDPPPPLSLLSLSPFFPLSLPPSHSLSAPPPPPSTSPSLSPLHPPSPSPPLRPSHSPPPPPHHVSLPPPGSSGYRRWSLGPALNAPLPLPLPHVNSLPPPSYSPSHSLLPQGRRGYRRCPLAALHAPSASPSPLTTPPSSPSHSPLSLPLLILSPPQGRRGYRRCPWARLLKRPLSLSPAPSLSSLSFSASLTRLLFLPPSSFSLSFSASLALSLSLPSKFSTLLILSPATPGLVGAIGGASGPIGGVPGPALIPLTSPCLSPPPSHSLSIPPGSVRAIGRCPWGPGISIAPISLSPRPSPLIPSHSLLTLVTFPSHSPPPTGSSGLPRRCRLGLRLCNALPLAPSPLPPPPLPLLTPPCSTPHSHIFPQGSSGAIEVSLAGLFFSQTPLPLPRPHFSISLGPSGAIGVVGRGYRRCPLAPALSARLTPLLSPPSHSPLPPPGSFGAIGGCAGPGSHAPSPSLPSPSSLARVPPPLPSPSLSHLPSPFSHPPRSSGSIEGVPGPGSQRLLPPLPSPLFSLSHSLLPSRPAPFSPVSLPPLNSLPLTPFLSISFSASLPPPSPLILTLILLSLPPGRRAYPEVSLGPALNAPSPSPRPLSSPLYSPCFPPPLSFSLPSPVSLPPFHSPPPPGSRRGYRKVSWARFNAPSPFSLSPSLSPFLSLSLPSLSNSSSPPSLPLPRPHFPVPHVSPLTLLPLIETLPFFSLSLSFASPSLPLHSLSPPPFQCRSLSSLSHSLLSLFSSSTFFPRPSLSHSRPRSFSSPSRLSLPPPLTPLLSLSPTRVVGAIGGVPGPGSQAPPDPPLVSRSLSPLSFLSSPPSLSFLSRPSPSPLSFSTAPIPPPPPPSNSPSSFSPPTPPGRGLSGRCPGAGSQRLFHRAPPSCSSHLSLSPFFPSPSLPLILLCSPPTLFIPQLSFPSHSPLSPPSPLSFSTPPSPSSFLSFTPSTPGLGVSEVVPGPGDSTPPSPPLSLSLCPPPLHSSSPSLILPSPRPHPPPLTPPLILSPALPRVGRGLSEVSLGPALQRPPPPLSSRLFSSLHFFASPPSLSFSLPLPSPPPPLTPPLTTLSFSSPPPGSRRGLSEGVLGPALNAPSRLSPLSAFSLSIRSLLSLPSPSPPCLTPPAHSSSPPRVVGAIGGVPWPALNAPSPLSPRPSSFSLSFSCLRSTPLFSPLSFSRLILSLPSSLLSPLPRLILHLSISPTRVVRGYRRCPLGPASQRTPTPPTSLLSLSLNLLLPSSLPPSHSPLPSLFIPQLFLSSHSLPPLPFPSPLPFPLSPPPPSSHSPLTSSPPGSSGLSEVSPGPALNAPSPLSLSPSPPPSLSPLPLSLSLSFSASSPSLTPLSFLSLPPGSVGSIEVSLGTLSRPSPSSASLLSPLSRSPLLPSPSPLFLCFPPRSPSSLSPSLPPLTSPSHLSPPPQGRRGYRSVPGPGSQRPPPPLPLPSIPSPSPPSPLLPLFLCFPPPLPPSLSPLTPPSHSPSFILSSLSPRGRRGYRGVPGPGSQRPLSSPLPLSFSLFILLLPSASLSPPSHSPPLTPSLHSLSLSHSLLPPPSNSPSHSLSLPPGSSGLSEVSWAGSQRPSHLSPPLSLLPLTPPPPLFLSLILCFPPPSLSHSPSPSLLSLPSFPVSHSSHSSHSHSPLPQGRRGYRRCPWARLSTPPTPPSGWSSLSPSTTPSSTSTARMRSRTLTCNHIPSVFEHIIAYAPPPLHIYNTIPLHIGLYVPLSPSLSLLLSLFFTIPFLHNPL</sequence>
<feature type="region of interest" description="Disordered" evidence="1">
    <location>
        <begin position="1223"/>
        <end position="1276"/>
    </location>
</feature>
<feature type="compositionally biased region" description="Pro residues" evidence="1">
    <location>
        <begin position="1702"/>
        <end position="1717"/>
    </location>
</feature>
<feature type="region of interest" description="Disordered" evidence="1">
    <location>
        <begin position="1128"/>
        <end position="1176"/>
    </location>
</feature>
<name>A0A423TME8_PENVA</name>
<reference evidence="3 4" key="1">
    <citation type="submission" date="2018-04" db="EMBL/GenBank/DDBJ databases">
        <authorList>
            <person name="Zhang X."/>
            <person name="Yuan J."/>
            <person name="Li F."/>
            <person name="Xiang J."/>
        </authorList>
    </citation>
    <scope>NUCLEOTIDE SEQUENCE [LARGE SCALE GENOMIC DNA]</scope>
    <source>
        <tissue evidence="3">Muscle</tissue>
    </source>
</reference>